<dbReference type="Proteomes" id="UP001596039">
    <property type="component" value="Unassembled WGS sequence"/>
</dbReference>
<accession>A0ABW0NMS6</accession>
<reference evidence="3" key="1">
    <citation type="journal article" date="2019" name="Int. J. Syst. Evol. Microbiol.">
        <title>The Global Catalogue of Microorganisms (GCM) 10K type strain sequencing project: providing services to taxonomists for standard genome sequencing and annotation.</title>
        <authorList>
            <consortium name="The Broad Institute Genomics Platform"/>
            <consortium name="The Broad Institute Genome Sequencing Center for Infectious Disease"/>
            <person name="Wu L."/>
            <person name="Ma J."/>
        </authorList>
    </citation>
    <scope>NUCLEOTIDE SEQUENCE [LARGE SCALE GENOMIC DNA]</scope>
    <source>
        <strain evidence="3">CGMCC 4.6997</strain>
    </source>
</reference>
<organism evidence="2 3">
    <name type="scientific">Lysinimonas soli</name>
    <dbReference type="NCBI Taxonomy" id="1074233"/>
    <lineage>
        <taxon>Bacteria</taxon>
        <taxon>Bacillati</taxon>
        <taxon>Actinomycetota</taxon>
        <taxon>Actinomycetes</taxon>
        <taxon>Micrococcales</taxon>
        <taxon>Microbacteriaceae</taxon>
        <taxon>Lysinimonas</taxon>
    </lineage>
</organism>
<dbReference type="EMBL" id="JBHSMG010000001">
    <property type="protein sequence ID" value="MFC5501327.1"/>
    <property type="molecule type" value="Genomic_DNA"/>
</dbReference>
<comment type="caution">
    <text evidence="2">The sequence shown here is derived from an EMBL/GenBank/DDBJ whole genome shotgun (WGS) entry which is preliminary data.</text>
</comment>
<keyword evidence="1" id="KW-1133">Transmembrane helix</keyword>
<evidence type="ECO:0000313" key="2">
    <source>
        <dbReference type="EMBL" id="MFC5501327.1"/>
    </source>
</evidence>
<keyword evidence="1" id="KW-0812">Transmembrane</keyword>
<keyword evidence="1" id="KW-0472">Membrane</keyword>
<keyword evidence="3" id="KW-1185">Reference proteome</keyword>
<name>A0ABW0NMS6_9MICO</name>
<dbReference type="RefSeq" id="WP_386738924.1">
    <property type="nucleotide sequence ID" value="NZ_JBHSMG010000001.1"/>
</dbReference>
<feature type="transmembrane region" description="Helical" evidence="1">
    <location>
        <begin position="87"/>
        <end position="110"/>
    </location>
</feature>
<gene>
    <name evidence="2" type="ORF">ACFPJ4_03620</name>
</gene>
<evidence type="ECO:0000256" key="1">
    <source>
        <dbReference type="SAM" id="Phobius"/>
    </source>
</evidence>
<evidence type="ECO:0008006" key="4">
    <source>
        <dbReference type="Google" id="ProtNLM"/>
    </source>
</evidence>
<proteinExistence type="predicted"/>
<protein>
    <recommendedName>
        <fullName evidence="4">DUF4345 domain-containing protein</fullName>
    </recommendedName>
</protein>
<feature type="transmembrane region" description="Helical" evidence="1">
    <location>
        <begin position="116"/>
        <end position="135"/>
    </location>
</feature>
<feature type="transmembrane region" description="Helical" evidence="1">
    <location>
        <begin position="56"/>
        <end position="80"/>
    </location>
</feature>
<evidence type="ECO:0000313" key="3">
    <source>
        <dbReference type="Proteomes" id="UP001596039"/>
    </source>
</evidence>
<sequence>MNGHRIARVFLLIALGFVGVTAVAGGAALVLGSAIPGFAAGIAIPLSYLDGSPFDSYVGPGVILAVVLGGVHVLAFVLLLRRHPYALFAAAVAAFDTLIWIFVELVFIPFSLLQLIYFAVGLAEAGLIMLGLGLLSPSRNAIPSDDRS</sequence>